<evidence type="ECO:0000256" key="8">
    <source>
        <dbReference type="ARBA" id="ARBA00023015"/>
    </source>
</evidence>
<dbReference type="SMART" id="SM00360">
    <property type="entry name" value="RRM"/>
    <property type="match status" value="1"/>
</dbReference>
<evidence type="ECO:0000256" key="11">
    <source>
        <dbReference type="ARBA" id="ARBA00023242"/>
    </source>
</evidence>
<evidence type="ECO:0000259" key="17">
    <source>
        <dbReference type="PROSITE" id="PS51939"/>
    </source>
</evidence>
<accession>A0ABD0X345</accession>
<keyword evidence="5" id="KW-0221">Differentiation</keyword>
<evidence type="ECO:0000259" key="16">
    <source>
        <dbReference type="PROSITE" id="PS50961"/>
    </source>
</evidence>
<evidence type="ECO:0000256" key="3">
    <source>
        <dbReference type="ARBA" id="ARBA00015867"/>
    </source>
</evidence>
<sequence length="620" mass="70623">MHPVPLPEVQFPTDYTSSTRDQVLLVSKRKPGNRLIRCKHIMVDTDERALSGDAPLSTMEPSGKNKESEKKKRSRVKLLLANVKKQVEFWFGDVSLQKDRFLRQLIDESQDGYVDISVLTTFNRMKNLTTDCKLIARALINSSVVEVNLEGTQVRRLKPIGEHPKDVDNRTVYVELLPRNVTHHWLKRVFTKCGNVVYISVPRYKTTGHSKGFAFIEFETEEEAQKSVEMLNNPPEDSATKPGIFPKTKNRKLIPNPPSLNVGLDEDEAKKKKKKKKSKSRESSKDEAPPQTEVLVEGADGQETESEPPKKKRRRVTEGSEGGAAAEDTEALPVKKPKKKRRRSQAGESSESDAQGEVPAKLRRTSQDPGGNEPGGKDLPFEVKEEKEDEEEKMDDSLLKAKRKRKKKHKEKTGEEVVPLRVMAKQDWLKLKEEYLTLQKRSFAALKSSLTEIHQQTAEEVMDTGLQQSQTLENRKNVREKEARDGPLFESGCIVKITHTLPLPSRKAVKNALSSVSPVLYLDVVEGDTEGYVRFKTQKEAKAVMDARTELQEKHCWQLEVLSGDHEQRYWQKILVDRQAKLNRPRDKIRGTDKLISKAEKIIKARAKEATKHIRFMDDD</sequence>
<feature type="compositionally biased region" description="Basic residues" evidence="14">
    <location>
        <begin position="400"/>
        <end position="411"/>
    </location>
</feature>
<keyword evidence="19" id="KW-1185">Reference proteome</keyword>
<dbReference type="Pfam" id="PF08777">
    <property type="entry name" value="RRM_3"/>
    <property type="match status" value="1"/>
</dbReference>
<dbReference type="GO" id="GO:0006397">
    <property type="term" value="P:mRNA processing"/>
    <property type="evidence" value="ECO:0007669"/>
    <property type="project" value="UniProtKB-KW"/>
</dbReference>
<feature type="domain" description="HTH La-type RNA-binding" evidence="16">
    <location>
        <begin position="73"/>
        <end position="164"/>
    </location>
</feature>
<feature type="compositionally biased region" description="Basic residues" evidence="14">
    <location>
        <begin position="335"/>
        <end position="344"/>
    </location>
</feature>
<dbReference type="GO" id="GO:0003723">
    <property type="term" value="F:RNA binding"/>
    <property type="evidence" value="ECO:0007669"/>
    <property type="project" value="UniProtKB-UniRule"/>
</dbReference>
<evidence type="ECO:0000256" key="6">
    <source>
        <dbReference type="ARBA" id="ARBA00022871"/>
    </source>
</evidence>
<dbReference type="InterPro" id="IPR012677">
    <property type="entry name" value="Nucleotide-bd_a/b_plait_sf"/>
</dbReference>
<dbReference type="InterPro" id="IPR006630">
    <property type="entry name" value="La_HTH"/>
</dbReference>
<dbReference type="Proteomes" id="UP001557470">
    <property type="component" value="Unassembled WGS sequence"/>
</dbReference>
<dbReference type="InterPro" id="IPR036388">
    <property type="entry name" value="WH-like_DNA-bd_sf"/>
</dbReference>
<gene>
    <name evidence="18" type="ORF">UPYG_G00240910</name>
</gene>
<organism evidence="18 19">
    <name type="scientific">Umbra pygmaea</name>
    <name type="common">Eastern mudminnow</name>
    <dbReference type="NCBI Taxonomy" id="75934"/>
    <lineage>
        <taxon>Eukaryota</taxon>
        <taxon>Metazoa</taxon>
        <taxon>Chordata</taxon>
        <taxon>Craniata</taxon>
        <taxon>Vertebrata</taxon>
        <taxon>Euteleostomi</taxon>
        <taxon>Actinopterygii</taxon>
        <taxon>Neopterygii</taxon>
        <taxon>Teleostei</taxon>
        <taxon>Protacanthopterygii</taxon>
        <taxon>Esociformes</taxon>
        <taxon>Umbridae</taxon>
        <taxon>Umbra</taxon>
    </lineage>
</organism>
<keyword evidence="7 13" id="KW-0694">RNA-binding</keyword>
<name>A0ABD0X345_UMBPY</name>
<evidence type="ECO:0000256" key="10">
    <source>
        <dbReference type="ARBA" id="ARBA00023187"/>
    </source>
</evidence>
<feature type="domain" description="XRRM" evidence="17">
    <location>
        <begin position="488"/>
        <end position="601"/>
    </location>
</feature>
<dbReference type="Pfam" id="PF00076">
    <property type="entry name" value="RRM_1"/>
    <property type="match status" value="1"/>
</dbReference>
<comment type="subcellular location">
    <subcellularLocation>
        <location evidence="1">Nucleus</location>
        <location evidence="1">Nucleoplasm</location>
    </subcellularLocation>
</comment>
<evidence type="ECO:0000256" key="14">
    <source>
        <dbReference type="SAM" id="MobiDB-lite"/>
    </source>
</evidence>
<keyword evidence="4" id="KW-0507">mRNA processing</keyword>
<keyword evidence="6" id="KW-0744">Spermatogenesis</keyword>
<dbReference type="PROSITE" id="PS50961">
    <property type="entry name" value="HTH_LA"/>
    <property type="match status" value="1"/>
</dbReference>
<feature type="region of interest" description="Disordered" evidence="14">
    <location>
        <begin position="51"/>
        <end position="71"/>
    </location>
</feature>
<dbReference type="GO" id="GO:0030154">
    <property type="term" value="P:cell differentiation"/>
    <property type="evidence" value="ECO:0007669"/>
    <property type="project" value="UniProtKB-KW"/>
</dbReference>
<dbReference type="InterPro" id="IPR036390">
    <property type="entry name" value="WH_DNA-bd_sf"/>
</dbReference>
<dbReference type="CDD" id="cd12542">
    <property type="entry name" value="RRM2_LARP7"/>
    <property type="match status" value="1"/>
</dbReference>
<dbReference type="CDD" id="cd12290">
    <property type="entry name" value="RRM1_LARP7"/>
    <property type="match status" value="1"/>
</dbReference>
<keyword evidence="8" id="KW-0805">Transcription regulation</keyword>
<dbReference type="InterPro" id="IPR045180">
    <property type="entry name" value="La_dom_prot"/>
</dbReference>
<dbReference type="SUPFAM" id="SSF54928">
    <property type="entry name" value="RNA-binding domain, RBD"/>
    <property type="match status" value="2"/>
</dbReference>
<dbReference type="InterPro" id="IPR035979">
    <property type="entry name" value="RBD_domain_sf"/>
</dbReference>
<dbReference type="PROSITE" id="PS50102">
    <property type="entry name" value="RRM"/>
    <property type="match status" value="1"/>
</dbReference>
<dbReference type="GO" id="GO:0005654">
    <property type="term" value="C:nucleoplasm"/>
    <property type="evidence" value="ECO:0007669"/>
    <property type="project" value="UniProtKB-SubCell"/>
</dbReference>
<feature type="compositionally biased region" description="Basic and acidic residues" evidence="14">
    <location>
        <begin position="375"/>
        <end position="386"/>
    </location>
</feature>
<dbReference type="Pfam" id="PF05383">
    <property type="entry name" value="La"/>
    <property type="match status" value="1"/>
</dbReference>
<dbReference type="PANTHER" id="PTHR22792">
    <property type="entry name" value="LUPUS LA PROTEIN-RELATED"/>
    <property type="match status" value="1"/>
</dbReference>
<feature type="region of interest" description="Disordered" evidence="14">
    <location>
        <begin position="226"/>
        <end position="414"/>
    </location>
</feature>
<dbReference type="Gene3D" id="3.30.70.330">
    <property type="match status" value="2"/>
</dbReference>
<keyword evidence="10" id="KW-0508">mRNA splicing</keyword>
<evidence type="ECO:0000256" key="9">
    <source>
        <dbReference type="ARBA" id="ARBA00023163"/>
    </source>
</evidence>
<comment type="similarity">
    <text evidence="2">Belongs to the LARP7 family.</text>
</comment>
<evidence type="ECO:0000313" key="19">
    <source>
        <dbReference type="Proteomes" id="UP001557470"/>
    </source>
</evidence>
<evidence type="ECO:0000256" key="1">
    <source>
        <dbReference type="ARBA" id="ARBA00004642"/>
    </source>
</evidence>
<dbReference type="SMART" id="SM00715">
    <property type="entry name" value="LA"/>
    <property type="match status" value="1"/>
</dbReference>
<comment type="caution">
    <text evidence="18">The sequence shown here is derived from an EMBL/GenBank/DDBJ whole genome shotgun (WGS) entry which is preliminary data.</text>
</comment>
<dbReference type="FunFam" id="1.10.10.10:FF:000158">
    <property type="entry name" value="La ribonucleoprotein domain family member 7"/>
    <property type="match status" value="1"/>
</dbReference>
<dbReference type="PROSITE" id="PS51939">
    <property type="entry name" value="XRRM"/>
    <property type="match status" value="1"/>
</dbReference>
<proteinExistence type="inferred from homology"/>
<reference evidence="18 19" key="1">
    <citation type="submission" date="2024-06" db="EMBL/GenBank/DDBJ databases">
        <authorList>
            <person name="Pan Q."/>
            <person name="Wen M."/>
            <person name="Jouanno E."/>
            <person name="Zahm M."/>
            <person name="Klopp C."/>
            <person name="Cabau C."/>
            <person name="Louis A."/>
            <person name="Berthelot C."/>
            <person name="Parey E."/>
            <person name="Roest Crollius H."/>
            <person name="Montfort J."/>
            <person name="Robinson-Rechavi M."/>
            <person name="Bouchez O."/>
            <person name="Lampietro C."/>
            <person name="Lopez Roques C."/>
            <person name="Donnadieu C."/>
            <person name="Postlethwait J."/>
            <person name="Bobe J."/>
            <person name="Verreycken H."/>
            <person name="Guiguen Y."/>
        </authorList>
    </citation>
    <scope>NUCLEOTIDE SEQUENCE [LARGE SCALE GENOMIC DNA]</scope>
    <source>
        <strain evidence="18">Up_M1</strain>
        <tissue evidence="18">Testis</tissue>
    </source>
</reference>
<dbReference type="InterPro" id="IPR014886">
    <property type="entry name" value="La_xRRM"/>
</dbReference>
<evidence type="ECO:0000256" key="13">
    <source>
        <dbReference type="PROSITE-ProRule" id="PRU00332"/>
    </source>
</evidence>
<dbReference type="InterPro" id="IPR002344">
    <property type="entry name" value="Lupus_La"/>
</dbReference>
<dbReference type="GO" id="GO:0007283">
    <property type="term" value="P:spermatogenesis"/>
    <property type="evidence" value="ECO:0007669"/>
    <property type="project" value="UniProtKB-KW"/>
</dbReference>
<dbReference type="InterPro" id="IPR000504">
    <property type="entry name" value="RRM_dom"/>
</dbReference>
<dbReference type="GO" id="GO:1990904">
    <property type="term" value="C:ribonucleoprotein complex"/>
    <property type="evidence" value="ECO:0007669"/>
    <property type="project" value="UniProtKB-UniRule"/>
</dbReference>
<evidence type="ECO:0000313" key="18">
    <source>
        <dbReference type="EMBL" id="KAL0970357.1"/>
    </source>
</evidence>
<evidence type="ECO:0000256" key="12">
    <source>
        <dbReference type="ARBA" id="ARBA00029640"/>
    </source>
</evidence>
<dbReference type="AlphaFoldDB" id="A0ABD0X345"/>
<keyword evidence="9" id="KW-0804">Transcription</keyword>
<feature type="domain" description="RRM" evidence="15">
    <location>
        <begin position="170"/>
        <end position="233"/>
    </location>
</feature>
<dbReference type="InterPro" id="IPR034910">
    <property type="entry name" value="LARP7_RRM2"/>
</dbReference>
<dbReference type="PANTHER" id="PTHR22792:SF62">
    <property type="entry name" value="LA-RELATED PROTEIN 7"/>
    <property type="match status" value="1"/>
</dbReference>
<dbReference type="SUPFAM" id="SSF46785">
    <property type="entry name" value="Winged helix' DNA-binding domain"/>
    <property type="match status" value="1"/>
</dbReference>
<evidence type="ECO:0000256" key="5">
    <source>
        <dbReference type="ARBA" id="ARBA00022782"/>
    </source>
</evidence>
<dbReference type="Gene3D" id="1.10.10.10">
    <property type="entry name" value="Winged helix-like DNA-binding domain superfamily/Winged helix DNA-binding domain"/>
    <property type="match status" value="1"/>
</dbReference>
<protein>
    <recommendedName>
        <fullName evidence="3">La-related protein 7</fullName>
    </recommendedName>
    <alternativeName>
        <fullName evidence="12">La ribonucleoprotein domain family member 7</fullName>
    </alternativeName>
</protein>
<dbReference type="PRINTS" id="PR00302">
    <property type="entry name" value="LUPUSLA"/>
</dbReference>
<dbReference type="InterPro" id="IPR034887">
    <property type="entry name" value="LARP7_RRM1"/>
</dbReference>
<dbReference type="EMBL" id="JAGEUA010000007">
    <property type="protein sequence ID" value="KAL0970357.1"/>
    <property type="molecule type" value="Genomic_DNA"/>
</dbReference>
<keyword evidence="11" id="KW-0539">Nucleus</keyword>
<evidence type="ECO:0000259" key="15">
    <source>
        <dbReference type="PROSITE" id="PS50102"/>
    </source>
</evidence>
<evidence type="ECO:0000256" key="4">
    <source>
        <dbReference type="ARBA" id="ARBA00022664"/>
    </source>
</evidence>
<evidence type="ECO:0000256" key="7">
    <source>
        <dbReference type="ARBA" id="ARBA00022884"/>
    </source>
</evidence>
<dbReference type="GO" id="GO:0008380">
    <property type="term" value="P:RNA splicing"/>
    <property type="evidence" value="ECO:0007669"/>
    <property type="project" value="UniProtKB-KW"/>
</dbReference>
<evidence type="ECO:0000256" key="2">
    <source>
        <dbReference type="ARBA" id="ARBA00008680"/>
    </source>
</evidence>